<keyword evidence="1" id="KW-0472">Membrane</keyword>
<accession>A0A1I6UN77</accession>
<dbReference type="EMBL" id="FPAG01000007">
    <property type="protein sequence ID" value="SFT02824.1"/>
    <property type="molecule type" value="Genomic_DNA"/>
</dbReference>
<dbReference type="Proteomes" id="UP000183209">
    <property type="component" value="Unassembled WGS sequence"/>
</dbReference>
<feature type="transmembrane region" description="Helical" evidence="1">
    <location>
        <begin position="7"/>
        <end position="25"/>
    </location>
</feature>
<evidence type="ECO:0000313" key="2">
    <source>
        <dbReference type="EMBL" id="SFT02824.1"/>
    </source>
</evidence>
<name>A0A1I6UN77_9FLAO</name>
<evidence type="ECO:0000313" key="3">
    <source>
        <dbReference type="Proteomes" id="UP000183209"/>
    </source>
</evidence>
<proteinExistence type="predicted"/>
<reference evidence="2 3" key="1">
    <citation type="submission" date="2016-10" db="EMBL/GenBank/DDBJ databases">
        <authorList>
            <person name="de Groot N.N."/>
        </authorList>
    </citation>
    <scope>NUCLEOTIDE SEQUENCE [LARGE SCALE GENOMIC DNA]</scope>
    <source>
        <strain evidence="2 3">CGMCC 1.6114</strain>
    </source>
</reference>
<keyword evidence="1" id="KW-1133">Transmembrane helix</keyword>
<gene>
    <name evidence="2" type="ORF">SAMN04487906_2599</name>
</gene>
<evidence type="ECO:0000256" key="1">
    <source>
        <dbReference type="SAM" id="Phobius"/>
    </source>
</evidence>
<sequence length="65" mass="7558">MMKNNRLFDIILIAIFFFGIGFWTSTYTTKKTPGWEYDEEIGEKVVPLLKKIDSLKAEIAELKKS</sequence>
<dbReference type="RefSeq" id="WP_038263784.1">
    <property type="nucleotide sequence ID" value="NZ_FPAG01000007.1"/>
</dbReference>
<dbReference type="AlphaFoldDB" id="A0A1I6UN77"/>
<keyword evidence="1" id="KW-0812">Transmembrane</keyword>
<protein>
    <submittedName>
        <fullName evidence="2">Uncharacterized protein</fullName>
    </submittedName>
</protein>
<organism evidence="2 3">
    <name type="scientific">Zhouia amylolytica</name>
    <dbReference type="NCBI Taxonomy" id="376730"/>
    <lineage>
        <taxon>Bacteria</taxon>
        <taxon>Pseudomonadati</taxon>
        <taxon>Bacteroidota</taxon>
        <taxon>Flavobacteriia</taxon>
        <taxon>Flavobacteriales</taxon>
        <taxon>Flavobacteriaceae</taxon>
        <taxon>Zhouia</taxon>
    </lineage>
</organism>